<dbReference type="SUPFAM" id="SSF51695">
    <property type="entry name" value="PLC-like phosphodiesterases"/>
    <property type="match status" value="1"/>
</dbReference>
<dbReference type="Proteomes" id="UP000241208">
    <property type="component" value="Unassembled WGS sequence"/>
</dbReference>
<protein>
    <submittedName>
        <fullName evidence="2">Glycerophosphoryl diester phosphodiesterase</fullName>
    </submittedName>
</protein>
<dbReference type="GO" id="GO:0008081">
    <property type="term" value="F:phosphoric diester hydrolase activity"/>
    <property type="evidence" value="ECO:0007669"/>
    <property type="project" value="InterPro"/>
</dbReference>
<dbReference type="EMBL" id="PYZR01000099">
    <property type="protein sequence ID" value="PTF65927.1"/>
    <property type="molecule type" value="Genomic_DNA"/>
</dbReference>
<sequence>MFTVYAHRGLSSKAPENTLAAFEAAANVTGLKWIELDVAITKDEQLVIIHDDFLDRTTDMIGEITQLNYDAIKDVSAGNWFNAKYAEEKLPTFDDVIAFANKYKMNLNIELKGVTGGNGSDLSESMVKQVAEKLKALNSSSDVLLSSFNIVLLKLSQQLMPQYKRAVLFKAAAFTGDWRTLLDYCGSTIVNIEDAKLSQARVRSIKNAGYELNVWTVNSKMRANQLSNWGVDGVFTDKADELVHLNSGFNAY</sequence>
<dbReference type="GO" id="GO:0006629">
    <property type="term" value="P:lipid metabolic process"/>
    <property type="evidence" value="ECO:0007669"/>
    <property type="project" value="InterPro"/>
</dbReference>
<dbReference type="PANTHER" id="PTHR46211:SF1">
    <property type="entry name" value="GLYCEROPHOSPHODIESTER PHOSPHODIESTERASE, CYTOPLASMIC"/>
    <property type="match status" value="1"/>
</dbReference>
<dbReference type="InterPro" id="IPR017946">
    <property type="entry name" value="PLC-like_Pdiesterase_TIM-brl"/>
</dbReference>
<dbReference type="PROSITE" id="PS51704">
    <property type="entry name" value="GP_PDE"/>
    <property type="match status" value="1"/>
</dbReference>
<evidence type="ECO:0000259" key="1">
    <source>
        <dbReference type="PROSITE" id="PS51704"/>
    </source>
</evidence>
<organism evidence="2 3">
    <name type="scientific">Staphylococcus cohnii</name>
    <dbReference type="NCBI Taxonomy" id="29382"/>
    <lineage>
        <taxon>Bacteria</taxon>
        <taxon>Bacillati</taxon>
        <taxon>Bacillota</taxon>
        <taxon>Bacilli</taxon>
        <taxon>Bacillales</taxon>
        <taxon>Staphylococcaceae</taxon>
        <taxon>Staphylococcus</taxon>
        <taxon>Staphylococcus cohnii species complex</taxon>
    </lineage>
</organism>
<comment type="caution">
    <text evidence="2">The sequence shown here is derived from an EMBL/GenBank/DDBJ whole genome shotgun (WGS) entry which is preliminary data.</text>
</comment>
<evidence type="ECO:0000313" key="3">
    <source>
        <dbReference type="Proteomes" id="UP000241208"/>
    </source>
</evidence>
<dbReference type="STRING" id="29382.BZ166_05445"/>
<name>A0A2T4LRE9_9STAP</name>
<reference evidence="2 3" key="1">
    <citation type="journal article" date="2016" name="Front. Microbiol.">
        <title>Comprehensive Phylogenetic Analysis of Bovine Non-aureus Staphylococci Species Based on Whole-Genome Sequencing.</title>
        <authorList>
            <person name="Naushad S."/>
            <person name="Barkema H.W."/>
            <person name="Luby C."/>
            <person name="Condas L.A."/>
            <person name="Nobrega D.B."/>
            <person name="Carson D.A."/>
            <person name="De Buck J."/>
        </authorList>
    </citation>
    <scope>NUCLEOTIDE SEQUENCE [LARGE SCALE GENOMIC DNA]</scope>
    <source>
        <strain evidence="2 3">SNUC 3829</strain>
    </source>
</reference>
<dbReference type="InterPro" id="IPR030395">
    <property type="entry name" value="GP_PDE_dom"/>
</dbReference>
<dbReference type="Gene3D" id="3.20.20.190">
    <property type="entry name" value="Phosphatidylinositol (PI) phosphodiesterase"/>
    <property type="match status" value="1"/>
</dbReference>
<feature type="domain" description="GP-PDE" evidence="1">
    <location>
        <begin position="2"/>
        <end position="246"/>
    </location>
</feature>
<accession>A0A2T4LRE9</accession>
<proteinExistence type="predicted"/>
<dbReference type="AlphaFoldDB" id="A0A2T4LRE9"/>
<dbReference type="Pfam" id="PF03009">
    <property type="entry name" value="GDPD"/>
    <property type="match status" value="1"/>
</dbReference>
<dbReference type="PANTHER" id="PTHR46211">
    <property type="entry name" value="GLYCEROPHOSPHORYL DIESTER PHOSPHODIESTERASE"/>
    <property type="match status" value="1"/>
</dbReference>
<evidence type="ECO:0000313" key="2">
    <source>
        <dbReference type="EMBL" id="PTF65927.1"/>
    </source>
</evidence>
<dbReference type="RefSeq" id="WP_107523562.1">
    <property type="nucleotide sequence ID" value="NZ_JABXXI010000004.1"/>
</dbReference>
<gene>
    <name evidence="2" type="ORF">BUY34_08760</name>
</gene>
<dbReference type="CDD" id="cd08562">
    <property type="entry name" value="GDPD_EcUgpQ_like"/>
    <property type="match status" value="1"/>
</dbReference>